<dbReference type="EMBL" id="JAQPZS010000008">
    <property type="protein sequence ID" value="MEJ6496495.1"/>
    <property type="molecule type" value="Genomic_DNA"/>
</dbReference>
<name>A0ABU8STY7_9GAMM</name>
<dbReference type="Proteomes" id="UP001377972">
    <property type="component" value="Unassembled WGS sequence"/>
</dbReference>
<evidence type="ECO:0000256" key="1">
    <source>
        <dbReference type="SAM" id="Phobius"/>
    </source>
</evidence>
<feature type="transmembrane region" description="Helical" evidence="1">
    <location>
        <begin position="34"/>
        <end position="52"/>
    </location>
</feature>
<keyword evidence="1" id="KW-0472">Membrane</keyword>
<accession>A0ABU8STY7</accession>
<evidence type="ECO:0000313" key="3">
    <source>
        <dbReference type="Proteomes" id="UP001377972"/>
    </source>
</evidence>
<dbReference type="RefSeq" id="WP_171043836.1">
    <property type="nucleotide sequence ID" value="NZ_JAQPZS010000008.1"/>
</dbReference>
<gene>
    <name evidence="2" type="ORF">PQI24_10645</name>
</gene>
<keyword evidence="1" id="KW-1133">Transmembrane helix</keyword>
<comment type="caution">
    <text evidence="2">The sequence shown here is derived from an EMBL/GenBank/DDBJ whole genome shotgun (WGS) entry which is preliminary data.</text>
</comment>
<keyword evidence="3" id="KW-1185">Reference proteome</keyword>
<protein>
    <recommendedName>
        <fullName evidence="4">Succinyl-diaminopimelate desuccinylase</fullName>
    </recommendedName>
</protein>
<keyword evidence="1" id="KW-0812">Transmembrane</keyword>
<proteinExistence type="predicted"/>
<sequence>MFRILFLLPIVLCVAWYLFLKHNRVPIKQGKNGFVYILVASALVLGFFLLMIKVTQH</sequence>
<organism evidence="2 3">
    <name type="scientific">Pseudoalteromonas lipolytica</name>
    <dbReference type="NCBI Taxonomy" id="570156"/>
    <lineage>
        <taxon>Bacteria</taxon>
        <taxon>Pseudomonadati</taxon>
        <taxon>Pseudomonadota</taxon>
        <taxon>Gammaproteobacteria</taxon>
        <taxon>Alteromonadales</taxon>
        <taxon>Pseudoalteromonadaceae</taxon>
        <taxon>Pseudoalteromonas</taxon>
    </lineage>
</organism>
<evidence type="ECO:0000313" key="2">
    <source>
        <dbReference type="EMBL" id="MEJ6496495.1"/>
    </source>
</evidence>
<reference evidence="2 3" key="1">
    <citation type="submission" date="2023-01" db="EMBL/GenBank/DDBJ databases">
        <title>Trichodesmium-associated heterotrophic epibiont bacteria.</title>
        <authorList>
            <person name="Cleveland C.S."/>
            <person name="Webb E.A."/>
        </authorList>
    </citation>
    <scope>NUCLEOTIDE SEQUENCE [LARGE SCALE GENOMIC DNA]</scope>
    <source>
        <strain evidence="2 3">USCH2</strain>
    </source>
</reference>
<evidence type="ECO:0008006" key="4">
    <source>
        <dbReference type="Google" id="ProtNLM"/>
    </source>
</evidence>